<dbReference type="Proteomes" id="UP000256780">
    <property type="component" value="Chromosome CBM2587_a"/>
</dbReference>
<gene>
    <name evidence="3" type="ORF">CBM2587_A10274</name>
</gene>
<accession>A0A375BC67</accession>
<dbReference type="GO" id="GO:0003677">
    <property type="term" value="F:DNA binding"/>
    <property type="evidence" value="ECO:0007669"/>
    <property type="project" value="UniProtKB-KW"/>
</dbReference>
<dbReference type="PANTHER" id="PTHR38814">
    <property type="entry name" value="ENDONUCLEASE NUCS"/>
    <property type="match status" value="1"/>
</dbReference>
<proteinExistence type="predicted"/>
<protein>
    <recommendedName>
        <fullName evidence="2">Endonuclease NucS C-terminal domain-containing protein</fullName>
    </recommendedName>
</protein>
<dbReference type="EMBL" id="OFSQ01000001">
    <property type="protein sequence ID" value="SOY41309.1"/>
    <property type="molecule type" value="Genomic_DNA"/>
</dbReference>
<dbReference type="InterPro" id="IPR011856">
    <property type="entry name" value="tRNA_endonuc-like_dom_sf"/>
</dbReference>
<comment type="caution">
    <text evidence="3">The sequence shown here is derived from an EMBL/GenBank/DDBJ whole genome shotgun (WGS) entry which is preliminary data.</text>
</comment>
<keyword evidence="1" id="KW-0238">DNA-binding</keyword>
<evidence type="ECO:0000313" key="3">
    <source>
        <dbReference type="EMBL" id="SOY41309.1"/>
    </source>
</evidence>
<organism evidence="3">
    <name type="scientific">Cupriavidus taiwanensis</name>
    <dbReference type="NCBI Taxonomy" id="164546"/>
    <lineage>
        <taxon>Bacteria</taxon>
        <taxon>Pseudomonadati</taxon>
        <taxon>Pseudomonadota</taxon>
        <taxon>Betaproteobacteria</taxon>
        <taxon>Burkholderiales</taxon>
        <taxon>Burkholderiaceae</taxon>
        <taxon>Cupriavidus</taxon>
    </lineage>
</organism>
<dbReference type="AlphaFoldDB" id="A0A375BC67"/>
<reference evidence="3" key="1">
    <citation type="submission" date="2018-01" db="EMBL/GenBank/DDBJ databases">
        <authorList>
            <person name="Clerissi C."/>
        </authorList>
    </citation>
    <scope>NUCLEOTIDE SEQUENCE</scope>
    <source>
        <strain evidence="3">Cupriavidus sp. LMG 19464</strain>
    </source>
</reference>
<dbReference type="GO" id="GO:0004519">
    <property type="term" value="F:endonuclease activity"/>
    <property type="evidence" value="ECO:0007669"/>
    <property type="project" value="InterPro"/>
</dbReference>
<dbReference type="Gene3D" id="3.40.1350.10">
    <property type="match status" value="1"/>
</dbReference>
<dbReference type="InterPro" id="IPR002793">
    <property type="entry name" value="Endonuclease_NucS"/>
</dbReference>
<dbReference type="Pfam" id="PF01939">
    <property type="entry name" value="NucS_C"/>
    <property type="match status" value="1"/>
</dbReference>
<feature type="domain" description="Endonuclease NucS C-terminal" evidence="2">
    <location>
        <begin position="5"/>
        <end position="99"/>
    </location>
</feature>
<sequence>MNNLEAKIRDYLADNLSILDSGLQLIKKEFPLKNEFGAGGFIDILARDVHGHLVVIEIKRSDQAARSALHELTKYVALLKSTQGISADRIRALLVSTDWRELAVPFSEYQRVCEVPTEGRVIETTGDGIVRSSRTFSVIALETPLNISRCQDIILFANKMARDQSLPLVISAAAAAGLNDFSVFHVSYEGQKSQVIYPFGLYLIFSSPLVSPHEVPDAFKEMGWDDELDDPDENFLCFFRSKLGPLGEESGVGYPEKLQKIIQDGWKVAAVHRNGRYAENSLLLSDDQLLAEATKAEGGAAYYLDRTVSPKYAPSWGAFGRDVDVVLVGNRQWREIFQLLLREAEVAAISTVSASIYNPTNILLSLVAMFRKSEVGYLPRFQLVFTDEGQVKIYIGILGWNGKKVPADGARWIEGAFGSLEDFMFFQHFGCLHDYDDKARELLGITSQVFEICDPGTPRQTISELVVEEGELVKKAVENNQFMSIVQFPKGNPSFGRTLVERIDSVSVGFGE</sequence>
<dbReference type="RefSeq" id="WP_116355250.1">
    <property type="nucleotide sequence ID" value="NZ_LT976853.1"/>
</dbReference>
<dbReference type="InterPro" id="IPR048301">
    <property type="entry name" value="NucS_C"/>
</dbReference>
<evidence type="ECO:0000259" key="2">
    <source>
        <dbReference type="Pfam" id="PF01939"/>
    </source>
</evidence>
<dbReference type="OrthoDB" id="8477544at2"/>
<evidence type="ECO:0000256" key="1">
    <source>
        <dbReference type="ARBA" id="ARBA00023125"/>
    </source>
</evidence>
<dbReference type="PANTHER" id="PTHR38814:SF1">
    <property type="entry name" value="ENDONUCLEASE NUCS"/>
    <property type="match status" value="1"/>
</dbReference>
<name>A0A375BC67_9BURK</name>